<gene>
    <name evidence="1" type="ORF">TNIN_111141</name>
</gene>
<evidence type="ECO:0000313" key="2">
    <source>
        <dbReference type="Proteomes" id="UP000886998"/>
    </source>
</evidence>
<dbReference type="EMBL" id="BMAV01025341">
    <property type="protein sequence ID" value="GFS40694.1"/>
    <property type="molecule type" value="Genomic_DNA"/>
</dbReference>
<proteinExistence type="predicted"/>
<protein>
    <submittedName>
        <fullName evidence="1">Uncharacterized protein</fullName>
    </submittedName>
</protein>
<dbReference type="AlphaFoldDB" id="A0A8X6KD44"/>
<sequence length="165" mass="18583">MRLESELHKLRLETESIRSNVRWMSCAEDPKKTSSNYRIGILRAEEHVKETSPTVLMAKAMIPVATPIKEEKEIDNLRLVHVKIKDEQEMVNAAIDKILVVRAEVAKGQSADNRGTIQITSAFGEHEMGELKGSNIEINELRQGVVPIFKNLVNDMLICSPDYDG</sequence>
<comment type="caution">
    <text evidence="1">The sequence shown here is derived from an EMBL/GenBank/DDBJ whole genome shotgun (WGS) entry which is preliminary data.</text>
</comment>
<accession>A0A8X6KD44</accession>
<organism evidence="1 2">
    <name type="scientific">Trichonephila inaurata madagascariensis</name>
    <dbReference type="NCBI Taxonomy" id="2747483"/>
    <lineage>
        <taxon>Eukaryota</taxon>
        <taxon>Metazoa</taxon>
        <taxon>Ecdysozoa</taxon>
        <taxon>Arthropoda</taxon>
        <taxon>Chelicerata</taxon>
        <taxon>Arachnida</taxon>
        <taxon>Araneae</taxon>
        <taxon>Araneomorphae</taxon>
        <taxon>Entelegynae</taxon>
        <taxon>Araneoidea</taxon>
        <taxon>Nephilidae</taxon>
        <taxon>Trichonephila</taxon>
        <taxon>Trichonephila inaurata</taxon>
    </lineage>
</organism>
<reference evidence="1" key="1">
    <citation type="submission" date="2020-08" db="EMBL/GenBank/DDBJ databases">
        <title>Multicomponent nature underlies the extraordinary mechanical properties of spider dragline silk.</title>
        <authorList>
            <person name="Kono N."/>
            <person name="Nakamura H."/>
            <person name="Mori M."/>
            <person name="Yoshida Y."/>
            <person name="Ohtoshi R."/>
            <person name="Malay A.D."/>
            <person name="Moran D.A.P."/>
            <person name="Tomita M."/>
            <person name="Numata K."/>
            <person name="Arakawa K."/>
        </authorList>
    </citation>
    <scope>NUCLEOTIDE SEQUENCE</scope>
</reference>
<name>A0A8X6KD44_9ARAC</name>
<dbReference type="Proteomes" id="UP000886998">
    <property type="component" value="Unassembled WGS sequence"/>
</dbReference>
<keyword evidence="2" id="KW-1185">Reference proteome</keyword>
<evidence type="ECO:0000313" key="1">
    <source>
        <dbReference type="EMBL" id="GFS40694.1"/>
    </source>
</evidence>